<dbReference type="Proteomes" id="UP001519064">
    <property type="component" value="Unassembled WGS sequence"/>
</dbReference>
<dbReference type="EMBL" id="JADKMA010000003">
    <property type="protein sequence ID" value="MBO8190308.1"/>
    <property type="molecule type" value="Genomic_DNA"/>
</dbReference>
<accession>A0ABS3X4N7</accession>
<name>A0ABS3X4N7_9ACTN</name>
<evidence type="ECO:0008006" key="4">
    <source>
        <dbReference type="Google" id="ProtNLM"/>
    </source>
</evidence>
<proteinExistence type="predicted"/>
<keyword evidence="3" id="KW-1185">Reference proteome</keyword>
<evidence type="ECO:0000313" key="3">
    <source>
        <dbReference type="Proteomes" id="UP001519064"/>
    </source>
</evidence>
<feature type="region of interest" description="Disordered" evidence="1">
    <location>
        <begin position="75"/>
        <end position="124"/>
    </location>
</feature>
<dbReference type="RefSeq" id="WP_209237205.1">
    <property type="nucleotide sequence ID" value="NZ_JADKMA010000003.1"/>
</dbReference>
<comment type="caution">
    <text evidence="2">The sequence shown here is derived from an EMBL/GenBank/DDBJ whole genome shotgun (WGS) entry which is preliminary data.</text>
</comment>
<reference evidence="2 3" key="1">
    <citation type="submission" date="2020-11" db="EMBL/GenBank/DDBJ databases">
        <title>Streptomyces spirodelae sp. nov., isolated from duckweed.</title>
        <authorList>
            <person name="Saimee Y."/>
            <person name="Duangmal K."/>
        </authorList>
    </citation>
    <scope>NUCLEOTIDE SEQUENCE [LARGE SCALE GENOMIC DNA]</scope>
    <source>
        <strain evidence="2 3">S16-07</strain>
    </source>
</reference>
<organism evidence="2 3">
    <name type="scientific">Streptomyces oryzae</name>
    <dbReference type="NCBI Taxonomy" id="1434886"/>
    <lineage>
        <taxon>Bacteria</taxon>
        <taxon>Bacillati</taxon>
        <taxon>Actinomycetota</taxon>
        <taxon>Actinomycetes</taxon>
        <taxon>Kitasatosporales</taxon>
        <taxon>Streptomycetaceae</taxon>
        <taxon>Streptomyces</taxon>
    </lineage>
</organism>
<gene>
    <name evidence="2" type="ORF">ITI46_01040</name>
</gene>
<protein>
    <recommendedName>
        <fullName evidence="4">DUF4232 domain-containing protein</fullName>
    </recommendedName>
</protein>
<evidence type="ECO:0000313" key="2">
    <source>
        <dbReference type="EMBL" id="MBO8190308.1"/>
    </source>
</evidence>
<sequence>MIFGNSTGRCQAPTPEAPIPWGTASDTHGGPHESHWQRRPCRPARGCRCRRCGFAGGLPARRRHGPRRRILVLRRGVEGLRGNESGPADSDSGSTGNGGAQGNKESGNGADKPTGGGTSGAKGAACTVGKVPVSLQETGGSAPVIPLKATNSGSTHCDQYGYPDAQFPIPVGGGKVTAPSRVDLTLIDNSTATCWNDTTEQVLQ</sequence>
<evidence type="ECO:0000256" key="1">
    <source>
        <dbReference type="SAM" id="MobiDB-lite"/>
    </source>
</evidence>
<feature type="region of interest" description="Disordered" evidence="1">
    <location>
        <begin position="1"/>
        <end position="40"/>
    </location>
</feature>